<reference evidence="13" key="1">
    <citation type="submission" date="2018-05" db="EMBL/GenBank/DDBJ databases">
        <authorList>
            <person name="Lanie J.A."/>
            <person name="Ng W.-L."/>
            <person name="Kazmierczak K.M."/>
            <person name="Andrzejewski T.M."/>
            <person name="Davidsen T.M."/>
            <person name="Wayne K.J."/>
            <person name="Tettelin H."/>
            <person name="Glass J.I."/>
            <person name="Rusch D."/>
            <person name="Podicherti R."/>
            <person name="Tsui H.-C.T."/>
            <person name="Winkler M.E."/>
        </authorList>
    </citation>
    <scope>NUCLEOTIDE SEQUENCE</scope>
</reference>
<keyword evidence="7" id="KW-0378">Hydrolase</keyword>
<dbReference type="Pfam" id="PF01510">
    <property type="entry name" value="Amidase_2"/>
    <property type="match status" value="1"/>
</dbReference>
<evidence type="ECO:0000256" key="3">
    <source>
        <dbReference type="ARBA" id="ARBA00004496"/>
    </source>
</evidence>
<keyword evidence="5" id="KW-0963">Cytoplasm</keyword>
<evidence type="ECO:0000256" key="2">
    <source>
        <dbReference type="ARBA" id="ARBA00001947"/>
    </source>
</evidence>
<dbReference type="GO" id="GO:0071555">
    <property type="term" value="P:cell wall organization"/>
    <property type="evidence" value="ECO:0007669"/>
    <property type="project" value="UniProtKB-KW"/>
</dbReference>
<evidence type="ECO:0000256" key="4">
    <source>
        <dbReference type="ARBA" id="ARBA00011901"/>
    </source>
</evidence>
<dbReference type="EMBL" id="UINC01017236">
    <property type="protein sequence ID" value="SVA71177.1"/>
    <property type="molecule type" value="Genomic_DNA"/>
</dbReference>
<keyword evidence="8" id="KW-0862">Zinc</keyword>
<evidence type="ECO:0000256" key="6">
    <source>
        <dbReference type="ARBA" id="ARBA00022723"/>
    </source>
</evidence>
<sequence>VVVTIDHWLSSVTRKPSINCDDRPKDAAITLIVIHSISLPAGVFGANLVPAFFCNELNLDDHPQLQSLQGMKVSPHVYITRRGRVIQFAPFNRRAWHAGISSFGSRLGCNDFSIGIELEGTDHSRYTNSQYRKLAVILRALIAKYPALSLGRIVGHQEIAPLRKKDPGTEFEWERIYTEVVRHSS</sequence>
<dbReference type="GO" id="GO:0046872">
    <property type="term" value="F:metal ion binding"/>
    <property type="evidence" value="ECO:0007669"/>
    <property type="project" value="UniProtKB-KW"/>
</dbReference>
<dbReference type="InterPro" id="IPR036505">
    <property type="entry name" value="Amidase/PGRP_sf"/>
</dbReference>
<dbReference type="PANTHER" id="PTHR30417:SF4">
    <property type="entry name" value="1,6-ANHYDRO-N-ACETYLMURAMYL-L-ALANINE AMIDASE AMPD"/>
    <property type="match status" value="1"/>
</dbReference>
<evidence type="ECO:0000256" key="7">
    <source>
        <dbReference type="ARBA" id="ARBA00022801"/>
    </source>
</evidence>
<dbReference type="NCBIfam" id="NF008758">
    <property type="entry name" value="PRK11789.1"/>
    <property type="match status" value="1"/>
</dbReference>
<comment type="subcellular location">
    <subcellularLocation>
        <location evidence="3">Cytoplasm</location>
    </subcellularLocation>
</comment>
<dbReference type="InterPro" id="IPR002502">
    <property type="entry name" value="Amidase_domain"/>
</dbReference>
<dbReference type="GO" id="GO:0009254">
    <property type="term" value="P:peptidoglycan turnover"/>
    <property type="evidence" value="ECO:0007669"/>
    <property type="project" value="TreeGrafter"/>
</dbReference>
<feature type="domain" description="N-acetylmuramoyl-L-alanine amidase" evidence="12">
    <location>
        <begin position="17"/>
        <end position="168"/>
    </location>
</feature>
<evidence type="ECO:0000256" key="10">
    <source>
        <dbReference type="ARBA" id="ARBA00039257"/>
    </source>
</evidence>
<keyword evidence="6" id="KW-0479">Metal-binding</keyword>
<dbReference type="GO" id="GO:0005737">
    <property type="term" value="C:cytoplasm"/>
    <property type="evidence" value="ECO:0007669"/>
    <property type="project" value="UniProtKB-SubCell"/>
</dbReference>
<dbReference type="PANTHER" id="PTHR30417">
    <property type="entry name" value="N-ACETYLMURAMOYL-L-ALANINE AMIDASE AMID"/>
    <property type="match status" value="1"/>
</dbReference>
<gene>
    <name evidence="13" type="ORF">METZ01_LOCUS124031</name>
</gene>
<dbReference type="AlphaFoldDB" id="A0A381Y446"/>
<evidence type="ECO:0000256" key="11">
    <source>
        <dbReference type="ARBA" id="ARBA00042615"/>
    </source>
</evidence>
<evidence type="ECO:0000313" key="13">
    <source>
        <dbReference type="EMBL" id="SVA71177.1"/>
    </source>
</evidence>
<dbReference type="GO" id="GO:0008745">
    <property type="term" value="F:N-acetylmuramoyl-L-alanine amidase activity"/>
    <property type="evidence" value="ECO:0007669"/>
    <property type="project" value="UniProtKB-EC"/>
</dbReference>
<accession>A0A381Y446</accession>
<dbReference type="GO" id="GO:0009253">
    <property type="term" value="P:peptidoglycan catabolic process"/>
    <property type="evidence" value="ECO:0007669"/>
    <property type="project" value="InterPro"/>
</dbReference>
<feature type="non-terminal residue" evidence="13">
    <location>
        <position position="1"/>
    </location>
</feature>
<dbReference type="SMART" id="SM00644">
    <property type="entry name" value="Ami_2"/>
    <property type="match status" value="1"/>
</dbReference>
<evidence type="ECO:0000256" key="8">
    <source>
        <dbReference type="ARBA" id="ARBA00022833"/>
    </source>
</evidence>
<evidence type="ECO:0000256" key="1">
    <source>
        <dbReference type="ARBA" id="ARBA00001561"/>
    </source>
</evidence>
<dbReference type="SUPFAM" id="SSF55846">
    <property type="entry name" value="N-acetylmuramoyl-L-alanine amidase-like"/>
    <property type="match status" value="1"/>
</dbReference>
<dbReference type="Gene3D" id="3.40.80.10">
    <property type="entry name" value="Peptidoglycan recognition protein-like"/>
    <property type="match status" value="1"/>
</dbReference>
<name>A0A381Y446_9ZZZZ</name>
<keyword evidence="9" id="KW-0961">Cell wall biogenesis/degradation</keyword>
<dbReference type="InterPro" id="IPR051206">
    <property type="entry name" value="NAMLAA_amidase_2"/>
</dbReference>
<protein>
    <recommendedName>
        <fullName evidence="10">1,6-anhydro-N-acetylmuramyl-L-alanine amidase AmpD</fullName>
        <ecNumber evidence="4">3.5.1.28</ecNumber>
    </recommendedName>
    <alternativeName>
        <fullName evidence="11">N-acetylmuramoyl-L-alanine amidase</fullName>
    </alternativeName>
</protein>
<organism evidence="13">
    <name type="scientific">marine metagenome</name>
    <dbReference type="NCBI Taxonomy" id="408172"/>
    <lineage>
        <taxon>unclassified sequences</taxon>
        <taxon>metagenomes</taxon>
        <taxon>ecological metagenomes</taxon>
    </lineage>
</organism>
<evidence type="ECO:0000259" key="12">
    <source>
        <dbReference type="SMART" id="SM00644"/>
    </source>
</evidence>
<comment type="catalytic activity">
    <reaction evidence="1">
        <text>Hydrolyzes the link between N-acetylmuramoyl residues and L-amino acid residues in certain cell-wall glycopeptides.</text>
        <dbReference type="EC" id="3.5.1.28"/>
    </reaction>
</comment>
<dbReference type="EC" id="3.5.1.28" evidence="4"/>
<dbReference type="CDD" id="cd06583">
    <property type="entry name" value="PGRP"/>
    <property type="match status" value="1"/>
</dbReference>
<comment type="cofactor">
    <cofactor evidence="2">
        <name>Zn(2+)</name>
        <dbReference type="ChEBI" id="CHEBI:29105"/>
    </cofactor>
</comment>
<evidence type="ECO:0000256" key="5">
    <source>
        <dbReference type="ARBA" id="ARBA00022490"/>
    </source>
</evidence>
<proteinExistence type="predicted"/>
<evidence type="ECO:0000256" key="9">
    <source>
        <dbReference type="ARBA" id="ARBA00023316"/>
    </source>
</evidence>